<dbReference type="Gene3D" id="3.30.160.60">
    <property type="entry name" value="Classic Zinc Finger"/>
    <property type="match status" value="1"/>
</dbReference>
<dbReference type="PROSITE" id="PS00028">
    <property type="entry name" value="ZINC_FINGER_C2H2_1"/>
    <property type="match status" value="1"/>
</dbReference>
<keyword evidence="4" id="KW-0862">Zinc</keyword>
<evidence type="ECO:0000259" key="7">
    <source>
        <dbReference type="PROSITE" id="PS50157"/>
    </source>
</evidence>
<dbReference type="AlphaFoldDB" id="A0A397JK58"/>
<dbReference type="Proteomes" id="UP000266861">
    <property type="component" value="Unassembled WGS sequence"/>
</dbReference>
<dbReference type="SUPFAM" id="SSF57667">
    <property type="entry name" value="beta-beta-alpha zinc fingers"/>
    <property type="match status" value="1"/>
</dbReference>
<dbReference type="OrthoDB" id="6155966at2759"/>
<dbReference type="GO" id="GO:0008270">
    <property type="term" value="F:zinc ion binding"/>
    <property type="evidence" value="ECO:0007669"/>
    <property type="project" value="UniProtKB-KW"/>
</dbReference>
<feature type="region of interest" description="Disordered" evidence="6">
    <location>
        <begin position="83"/>
        <end position="105"/>
    </location>
</feature>
<reference evidence="8 9" key="1">
    <citation type="submission" date="2018-08" db="EMBL/GenBank/DDBJ databases">
        <title>Genome and evolution of the arbuscular mycorrhizal fungus Diversispora epigaea (formerly Glomus versiforme) and its bacterial endosymbionts.</title>
        <authorList>
            <person name="Sun X."/>
            <person name="Fei Z."/>
            <person name="Harrison M."/>
        </authorList>
    </citation>
    <scope>NUCLEOTIDE SEQUENCE [LARGE SCALE GENOMIC DNA]</scope>
    <source>
        <strain evidence="8 9">IT104</strain>
    </source>
</reference>
<evidence type="ECO:0000256" key="6">
    <source>
        <dbReference type="SAM" id="MobiDB-lite"/>
    </source>
</evidence>
<organism evidence="8 9">
    <name type="scientific">Diversispora epigaea</name>
    <dbReference type="NCBI Taxonomy" id="1348612"/>
    <lineage>
        <taxon>Eukaryota</taxon>
        <taxon>Fungi</taxon>
        <taxon>Fungi incertae sedis</taxon>
        <taxon>Mucoromycota</taxon>
        <taxon>Glomeromycotina</taxon>
        <taxon>Glomeromycetes</taxon>
        <taxon>Diversisporales</taxon>
        <taxon>Diversisporaceae</taxon>
        <taxon>Diversispora</taxon>
    </lineage>
</organism>
<proteinExistence type="predicted"/>
<feature type="compositionally biased region" description="Basic and acidic residues" evidence="6">
    <location>
        <begin position="88"/>
        <end position="105"/>
    </location>
</feature>
<gene>
    <name evidence="8" type="ORF">Glove_64g3</name>
</gene>
<evidence type="ECO:0000256" key="3">
    <source>
        <dbReference type="ARBA" id="ARBA00022771"/>
    </source>
</evidence>
<evidence type="ECO:0000256" key="4">
    <source>
        <dbReference type="ARBA" id="ARBA00022833"/>
    </source>
</evidence>
<protein>
    <recommendedName>
        <fullName evidence="7">C2H2-type domain-containing protein</fullName>
    </recommendedName>
</protein>
<dbReference type="PROSITE" id="PS50157">
    <property type="entry name" value="ZINC_FINGER_C2H2_2"/>
    <property type="match status" value="1"/>
</dbReference>
<keyword evidence="3 5" id="KW-0863">Zinc-finger</keyword>
<evidence type="ECO:0000256" key="1">
    <source>
        <dbReference type="ARBA" id="ARBA00022723"/>
    </source>
</evidence>
<evidence type="ECO:0000313" key="9">
    <source>
        <dbReference type="Proteomes" id="UP000266861"/>
    </source>
</evidence>
<name>A0A397JK58_9GLOM</name>
<comment type="caution">
    <text evidence="8">The sequence shown here is derived from an EMBL/GenBank/DDBJ whole genome shotgun (WGS) entry which is preliminary data.</text>
</comment>
<dbReference type="InterPro" id="IPR036236">
    <property type="entry name" value="Znf_C2H2_sf"/>
</dbReference>
<feature type="domain" description="C2H2-type" evidence="7">
    <location>
        <begin position="3"/>
        <end position="25"/>
    </location>
</feature>
<keyword evidence="2" id="KW-0677">Repeat</keyword>
<keyword evidence="9" id="KW-1185">Reference proteome</keyword>
<evidence type="ECO:0000313" key="8">
    <source>
        <dbReference type="EMBL" id="RHZ85534.1"/>
    </source>
</evidence>
<evidence type="ECO:0000256" key="5">
    <source>
        <dbReference type="PROSITE-ProRule" id="PRU00042"/>
    </source>
</evidence>
<dbReference type="FunFam" id="3.30.160.60:FF:000100">
    <property type="entry name" value="Zinc finger 45-like"/>
    <property type="match status" value="1"/>
</dbReference>
<dbReference type="EMBL" id="PQFF01000061">
    <property type="protein sequence ID" value="RHZ85534.1"/>
    <property type="molecule type" value="Genomic_DNA"/>
</dbReference>
<sequence length="105" mass="12524">MEFSCHNCGKFFSKKSSLYNHKKTHKNYSYDFNEIFENIENDNEPISIHSTYNDIISIYEKDNEEINDENEEIIDEINEEINEEISEESSKKSNEESNKEVIMKK</sequence>
<evidence type="ECO:0000256" key="2">
    <source>
        <dbReference type="ARBA" id="ARBA00022737"/>
    </source>
</evidence>
<dbReference type="InterPro" id="IPR013087">
    <property type="entry name" value="Znf_C2H2_type"/>
</dbReference>
<keyword evidence="1" id="KW-0479">Metal-binding</keyword>
<accession>A0A397JK58</accession>